<evidence type="ECO:0000256" key="1">
    <source>
        <dbReference type="SAM" id="Phobius"/>
    </source>
</evidence>
<dbReference type="RefSeq" id="WP_354702005.1">
    <property type="nucleotide sequence ID" value="NZ_CP114014.1"/>
</dbReference>
<dbReference type="AlphaFoldDB" id="A0AAU7AVI8"/>
<accession>A0AAU7AVI8</accession>
<reference evidence="2" key="1">
    <citation type="submission" date="2022-12" db="EMBL/GenBank/DDBJ databases">
        <title>Paraconexibacter alkalitolerans sp. nov. and Baekduia alba sp. nov., isolated from soil and emended description of the genera Paraconexibacter (Chun et al., 2020) and Baekduia (An et al., 2020).</title>
        <authorList>
            <person name="Vieira S."/>
            <person name="Huber K.J."/>
            <person name="Geppert A."/>
            <person name="Wolf J."/>
            <person name="Neumann-Schaal M."/>
            <person name="Muesken M."/>
            <person name="Overmann J."/>
        </authorList>
    </citation>
    <scope>NUCLEOTIDE SEQUENCE</scope>
    <source>
        <strain evidence="2">AEG42_29</strain>
    </source>
</reference>
<evidence type="ECO:0008006" key="3">
    <source>
        <dbReference type="Google" id="ProtNLM"/>
    </source>
</evidence>
<keyword evidence="1" id="KW-0812">Transmembrane</keyword>
<keyword evidence="1" id="KW-0472">Membrane</keyword>
<name>A0AAU7AVI8_9ACTN</name>
<sequence length="56" mass="5978">MRDRASSVGNKAIAVLVLLVALWILGSFVIGFITGIVKILAVLAAIVALFWALNRL</sequence>
<feature type="transmembrane region" description="Helical" evidence="1">
    <location>
        <begin position="36"/>
        <end position="53"/>
    </location>
</feature>
<evidence type="ECO:0000313" key="2">
    <source>
        <dbReference type="EMBL" id="XAY05498.1"/>
    </source>
</evidence>
<protein>
    <recommendedName>
        <fullName evidence="3">Lmo0937 family membrane protein</fullName>
    </recommendedName>
</protein>
<proteinExistence type="predicted"/>
<gene>
    <name evidence="2" type="ORF">DSM112329_02351</name>
</gene>
<organism evidence="2">
    <name type="scientific">Paraconexibacter sp. AEG42_29</name>
    <dbReference type="NCBI Taxonomy" id="2997339"/>
    <lineage>
        <taxon>Bacteria</taxon>
        <taxon>Bacillati</taxon>
        <taxon>Actinomycetota</taxon>
        <taxon>Thermoleophilia</taxon>
        <taxon>Solirubrobacterales</taxon>
        <taxon>Paraconexibacteraceae</taxon>
        <taxon>Paraconexibacter</taxon>
    </lineage>
</organism>
<dbReference type="EMBL" id="CP114014">
    <property type="protein sequence ID" value="XAY05498.1"/>
    <property type="molecule type" value="Genomic_DNA"/>
</dbReference>
<keyword evidence="1" id="KW-1133">Transmembrane helix</keyword>
<dbReference type="KEGG" id="parq:DSM112329_02351"/>
<feature type="transmembrane region" description="Helical" evidence="1">
    <location>
        <begin position="12"/>
        <end position="30"/>
    </location>
</feature>